<sequence>MSPRHRAWLAGSTAAAALVAVLVVWPQVLGLSGAYGPAQVVALRGLTVAAGAVAAVLVAALALALRRARRPLA</sequence>
<gene>
    <name evidence="2" type="ORF">DY240_07805</name>
</gene>
<feature type="transmembrane region" description="Helical" evidence="1">
    <location>
        <begin position="46"/>
        <end position="65"/>
    </location>
</feature>
<feature type="non-terminal residue" evidence="2">
    <location>
        <position position="73"/>
    </location>
</feature>
<name>A0A418KTZ5_9ACTN</name>
<evidence type="ECO:0000313" key="2">
    <source>
        <dbReference type="EMBL" id="RIQ30074.1"/>
    </source>
</evidence>
<comment type="caution">
    <text evidence="2">The sequence shown here is derived from an EMBL/GenBank/DDBJ whole genome shotgun (WGS) entry which is preliminary data.</text>
</comment>
<dbReference type="AlphaFoldDB" id="A0A418KTZ5"/>
<protein>
    <submittedName>
        <fullName evidence="2">Uncharacterized protein</fullName>
    </submittedName>
</protein>
<dbReference type="EMBL" id="QUAL01000064">
    <property type="protein sequence ID" value="RIQ30074.1"/>
    <property type="molecule type" value="Genomic_DNA"/>
</dbReference>
<keyword evidence="1" id="KW-1133">Transmembrane helix</keyword>
<accession>A0A418KTZ5</accession>
<keyword evidence="3" id="KW-1185">Reference proteome</keyword>
<evidence type="ECO:0000313" key="3">
    <source>
        <dbReference type="Proteomes" id="UP000284057"/>
    </source>
</evidence>
<keyword evidence="1" id="KW-0472">Membrane</keyword>
<dbReference type="Proteomes" id="UP000284057">
    <property type="component" value="Unassembled WGS sequence"/>
</dbReference>
<evidence type="ECO:0000256" key="1">
    <source>
        <dbReference type="SAM" id="Phobius"/>
    </source>
</evidence>
<organism evidence="2 3">
    <name type="scientific">Jiangella rhizosphaerae</name>
    <dbReference type="NCBI Taxonomy" id="2293569"/>
    <lineage>
        <taxon>Bacteria</taxon>
        <taxon>Bacillati</taxon>
        <taxon>Actinomycetota</taxon>
        <taxon>Actinomycetes</taxon>
        <taxon>Jiangellales</taxon>
        <taxon>Jiangellaceae</taxon>
        <taxon>Jiangella</taxon>
    </lineage>
</organism>
<proteinExistence type="predicted"/>
<keyword evidence="1" id="KW-0812">Transmembrane</keyword>
<reference evidence="2 3" key="1">
    <citation type="submission" date="2018-09" db="EMBL/GenBank/DDBJ databases">
        <title>Isolation, diversity and antifungal activity of actinobacteria from wheat.</title>
        <authorList>
            <person name="Han C."/>
        </authorList>
    </citation>
    <scope>NUCLEOTIDE SEQUENCE [LARGE SCALE GENOMIC DNA]</scope>
    <source>
        <strain evidence="2 3">NEAU-YY265</strain>
    </source>
</reference>